<name>A0A6A6I9X5_9PLEO</name>
<feature type="transmembrane region" description="Helical" evidence="7">
    <location>
        <begin position="20"/>
        <end position="37"/>
    </location>
</feature>
<feature type="transmembrane region" description="Helical" evidence="7">
    <location>
        <begin position="178"/>
        <end position="197"/>
    </location>
</feature>
<keyword evidence="4 7" id="KW-0472">Membrane</keyword>
<dbReference type="GeneID" id="54575637"/>
<dbReference type="InterPro" id="IPR049326">
    <property type="entry name" value="Rhodopsin_dom_fungi"/>
</dbReference>
<proteinExistence type="inferred from homology"/>
<dbReference type="PANTHER" id="PTHR33048">
    <property type="entry name" value="PTH11-LIKE INTEGRAL MEMBRANE PROTEIN (AFU_ORTHOLOGUE AFUA_5G11245)"/>
    <property type="match status" value="1"/>
</dbReference>
<evidence type="ECO:0000256" key="5">
    <source>
        <dbReference type="ARBA" id="ARBA00038359"/>
    </source>
</evidence>
<comment type="subcellular location">
    <subcellularLocation>
        <location evidence="1">Membrane</location>
        <topology evidence="1">Multi-pass membrane protein</topology>
    </subcellularLocation>
</comment>
<evidence type="ECO:0000256" key="2">
    <source>
        <dbReference type="ARBA" id="ARBA00022692"/>
    </source>
</evidence>
<evidence type="ECO:0000256" key="6">
    <source>
        <dbReference type="SAM" id="MobiDB-lite"/>
    </source>
</evidence>
<sequence>MVLHDSKSIARRGEQVESIAIAFLVLSWFFIALRIWTRTHVISNFGWDDSAMVFAGMIFTVYCACILFIEANGGGTHVTSVAQLTMLTKWTIAGEVTYIVTVMVLKISLGIFFARIVVKSWQLVLIYVTVAVTIISSMASFFYCLFRCGPNLNDYVFRQLANRCTAQALDRFFAYQHASFTTLSDCIFAILPIFILWNTSLGRRSKISVGVILSLAALGCICSIIRFRYVDGLTQVDDFFWNAVNVSLWSTIEPGAGIIAGCLATLRPLLKRAFVKARSIRSSASKSLKQASRSVRSNEDSPKHKNCTANNSKDSHSGTDTDIEAQHGLGQVIELGSDINKKGESTGCILPQDQEPGPFPLQRDRSLELDRQSSRTLHCGRYSHDTP</sequence>
<evidence type="ECO:0000313" key="10">
    <source>
        <dbReference type="Proteomes" id="UP000800094"/>
    </source>
</evidence>
<accession>A0A6A6I9X5</accession>
<dbReference type="GO" id="GO:0016020">
    <property type="term" value="C:membrane"/>
    <property type="evidence" value="ECO:0007669"/>
    <property type="project" value="UniProtKB-SubCell"/>
</dbReference>
<feature type="region of interest" description="Disordered" evidence="6">
    <location>
        <begin position="285"/>
        <end position="322"/>
    </location>
</feature>
<protein>
    <recommendedName>
        <fullName evidence="8">Rhodopsin domain-containing protein</fullName>
    </recommendedName>
</protein>
<evidence type="ECO:0000256" key="3">
    <source>
        <dbReference type="ARBA" id="ARBA00022989"/>
    </source>
</evidence>
<evidence type="ECO:0000256" key="7">
    <source>
        <dbReference type="SAM" id="Phobius"/>
    </source>
</evidence>
<feature type="domain" description="Rhodopsin" evidence="8">
    <location>
        <begin position="33"/>
        <end position="272"/>
    </location>
</feature>
<feature type="compositionally biased region" description="Basic and acidic residues" evidence="6">
    <location>
        <begin position="362"/>
        <end position="373"/>
    </location>
</feature>
<dbReference type="Pfam" id="PF20684">
    <property type="entry name" value="Fung_rhodopsin"/>
    <property type="match status" value="1"/>
</dbReference>
<organism evidence="9 10">
    <name type="scientific">Trematosphaeria pertusa</name>
    <dbReference type="NCBI Taxonomy" id="390896"/>
    <lineage>
        <taxon>Eukaryota</taxon>
        <taxon>Fungi</taxon>
        <taxon>Dikarya</taxon>
        <taxon>Ascomycota</taxon>
        <taxon>Pezizomycotina</taxon>
        <taxon>Dothideomycetes</taxon>
        <taxon>Pleosporomycetidae</taxon>
        <taxon>Pleosporales</taxon>
        <taxon>Massarineae</taxon>
        <taxon>Trematosphaeriaceae</taxon>
        <taxon>Trematosphaeria</taxon>
    </lineage>
</organism>
<dbReference type="EMBL" id="ML987197">
    <property type="protein sequence ID" value="KAF2247057.1"/>
    <property type="molecule type" value="Genomic_DNA"/>
</dbReference>
<keyword evidence="2 7" id="KW-0812">Transmembrane</keyword>
<feature type="region of interest" description="Disordered" evidence="6">
    <location>
        <begin position="343"/>
        <end position="387"/>
    </location>
</feature>
<evidence type="ECO:0000313" key="9">
    <source>
        <dbReference type="EMBL" id="KAF2247057.1"/>
    </source>
</evidence>
<reference evidence="9" key="1">
    <citation type="journal article" date="2020" name="Stud. Mycol.">
        <title>101 Dothideomycetes genomes: a test case for predicting lifestyles and emergence of pathogens.</title>
        <authorList>
            <person name="Haridas S."/>
            <person name="Albert R."/>
            <person name="Binder M."/>
            <person name="Bloem J."/>
            <person name="Labutti K."/>
            <person name="Salamov A."/>
            <person name="Andreopoulos B."/>
            <person name="Baker S."/>
            <person name="Barry K."/>
            <person name="Bills G."/>
            <person name="Bluhm B."/>
            <person name="Cannon C."/>
            <person name="Castanera R."/>
            <person name="Culley D."/>
            <person name="Daum C."/>
            <person name="Ezra D."/>
            <person name="Gonzalez J."/>
            <person name="Henrissat B."/>
            <person name="Kuo A."/>
            <person name="Liang C."/>
            <person name="Lipzen A."/>
            <person name="Lutzoni F."/>
            <person name="Magnuson J."/>
            <person name="Mondo S."/>
            <person name="Nolan M."/>
            <person name="Ohm R."/>
            <person name="Pangilinan J."/>
            <person name="Park H.-J."/>
            <person name="Ramirez L."/>
            <person name="Alfaro M."/>
            <person name="Sun H."/>
            <person name="Tritt A."/>
            <person name="Yoshinaga Y."/>
            <person name="Zwiers L.-H."/>
            <person name="Turgeon B."/>
            <person name="Goodwin S."/>
            <person name="Spatafora J."/>
            <person name="Crous P."/>
            <person name="Grigoriev I."/>
        </authorList>
    </citation>
    <scope>NUCLEOTIDE SEQUENCE</scope>
    <source>
        <strain evidence="9">CBS 122368</strain>
    </source>
</reference>
<gene>
    <name evidence="9" type="ORF">BU26DRAFT_340788</name>
</gene>
<evidence type="ECO:0000256" key="1">
    <source>
        <dbReference type="ARBA" id="ARBA00004141"/>
    </source>
</evidence>
<dbReference type="Proteomes" id="UP000800094">
    <property type="component" value="Unassembled WGS sequence"/>
</dbReference>
<keyword evidence="10" id="KW-1185">Reference proteome</keyword>
<dbReference type="RefSeq" id="XP_033682061.1">
    <property type="nucleotide sequence ID" value="XM_033822307.1"/>
</dbReference>
<dbReference type="InterPro" id="IPR052337">
    <property type="entry name" value="SAT4-like"/>
</dbReference>
<dbReference type="OrthoDB" id="4682787at2759"/>
<feature type="transmembrane region" description="Helical" evidence="7">
    <location>
        <begin position="249"/>
        <end position="270"/>
    </location>
</feature>
<dbReference type="PANTHER" id="PTHR33048:SF96">
    <property type="entry name" value="INTEGRAL MEMBRANE PROTEIN"/>
    <property type="match status" value="1"/>
</dbReference>
<feature type="transmembrane region" description="Helical" evidence="7">
    <location>
        <begin position="209"/>
        <end position="229"/>
    </location>
</feature>
<evidence type="ECO:0000259" key="8">
    <source>
        <dbReference type="Pfam" id="PF20684"/>
    </source>
</evidence>
<dbReference type="AlphaFoldDB" id="A0A6A6I9X5"/>
<feature type="transmembrane region" description="Helical" evidence="7">
    <location>
        <begin position="96"/>
        <end position="117"/>
    </location>
</feature>
<keyword evidence="3 7" id="KW-1133">Transmembrane helix</keyword>
<feature type="transmembrane region" description="Helical" evidence="7">
    <location>
        <begin position="49"/>
        <end position="69"/>
    </location>
</feature>
<feature type="transmembrane region" description="Helical" evidence="7">
    <location>
        <begin position="124"/>
        <end position="143"/>
    </location>
</feature>
<comment type="similarity">
    <text evidence="5">Belongs to the SAT4 family.</text>
</comment>
<evidence type="ECO:0000256" key="4">
    <source>
        <dbReference type="ARBA" id="ARBA00023136"/>
    </source>
</evidence>